<sequence>TAKPDRGPCNHKLFRYYFDSRVGRCRIVLYGGCEGKNNNYRTLFKCVRTCIL</sequence>
<feature type="non-terminal residue" evidence="1">
    <location>
        <position position="52"/>
    </location>
</feature>
<evidence type="ECO:0000313" key="2">
    <source>
        <dbReference type="Proteomes" id="UP000805193"/>
    </source>
</evidence>
<dbReference type="Proteomes" id="UP000805193">
    <property type="component" value="Unassembled WGS sequence"/>
</dbReference>
<gene>
    <name evidence="1" type="ORF">HPB47_002657</name>
</gene>
<reference evidence="1 2" key="1">
    <citation type="journal article" date="2020" name="Cell">
        <title>Large-Scale Comparative Analyses of Tick Genomes Elucidate Their Genetic Diversity and Vector Capacities.</title>
        <authorList>
            <consortium name="Tick Genome and Microbiome Consortium (TIGMIC)"/>
            <person name="Jia N."/>
            <person name="Wang J."/>
            <person name="Shi W."/>
            <person name="Du L."/>
            <person name="Sun Y."/>
            <person name="Zhan W."/>
            <person name="Jiang J.F."/>
            <person name="Wang Q."/>
            <person name="Zhang B."/>
            <person name="Ji P."/>
            <person name="Bell-Sakyi L."/>
            <person name="Cui X.M."/>
            <person name="Yuan T.T."/>
            <person name="Jiang B.G."/>
            <person name="Yang W.F."/>
            <person name="Lam T.T."/>
            <person name="Chang Q.C."/>
            <person name="Ding S.J."/>
            <person name="Wang X.J."/>
            <person name="Zhu J.G."/>
            <person name="Ruan X.D."/>
            <person name="Zhao L."/>
            <person name="Wei J.T."/>
            <person name="Ye R.Z."/>
            <person name="Que T.C."/>
            <person name="Du C.H."/>
            <person name="Zhou Y.H."/>
            <person name="Cheng J.X."/>
            <person name="Dai P.F."/>
            <person name="Guo W.B."/>
            <person name="Han X.H."/>
            <person name="Huang E.J."/>
            <person name="Li L.F."/>
            <person name="Wei W."/>
            <person name="Gao Y.C."/>
            <person name="Liu J.Z."/>
            <person name="Shao H.Z."/>
            <person name="Wang X."/>
            <person name="Wang C.C."/>
            <person name="Yang T.C."/>
            <person name="Huo Q.B."/>
            <person name="Li W."/>
            <person name="Chen H.Y."/>
            <person name="Chen S.E."/>
            <person name="Zhou L.G."/>
            <person name="Ni X.B."/>
            <person name="Tian J.H."/>
            <person name="Sheng Y."/>
            <person name="Liu T."/>
            <person name="Pan Y.S."/>
            <person name="Xia L.Y."/>
            <person name="Li J."/>
            <person name="Zhao F."/>
            <person name="Cao W.C."/>
        </authorList>
    </citation>
    <scope>NUCLEOTIDE SEQUENCE [LARGE SCALE GENOMIC DNA]</scope>
    <source>
        <strain evidence="1">Iper-2018</strain>
    </source>
</reference>
<keyword evidence="2" id="KW-1185">Reference proteome</keyword>
<dbReference type="EMBL" id="JABSTQ010010365">
    <property type="protein sequence ID" value="KAG0421450.1"/>
    <property type="molecule type" value="Genomic_DNA"/>
</dbReference>
<evidence type="ECO:0000313" key="1">
    <source>
        <dbReference type="EMBL" id="KAG0421450.1"/>
    </source>
</evidence>
<protein>
    <submittedName>
        <fullName evidence="1">Uncharacterized protein</fullName>
    </submittedName>
</protein>
<accession>A0AC60PLK9</accession>
<comment type="caution">
    <text evidence="1">The sequence shown here is derived from an EMBL/GenBank/DDBJ whole genome shotgun (WGS) entry which is preliminary data.</text>
</comment>
<proteinExistence type="predicted"/>
<feature type="non-terminal residue" evidence="1">
    <location>
        <position position="1"/>
    </location>
</feature>
<name>A0AC60PLK9_IXOPE</name>
<organism evidence="1 2">
    <name type="scientific">Ixodes persulcatus</name>
    <name type="common">Taiga tick</name>
    <dbReference type="NCBI Taxonomy" id="34615"/>
    <lineage>
        <taxon>Eukaryota</taxon>
        <taxon>Metazoa</taxon>
        <taxon>Ecdysozoa</taxon>
        <taxon>Arthropoda</taxon>
        <taxon>Chelicerata</taxon>
        <taxon>Arachnida</taxon>
        <taxon>Acari</taxon>
        <taxon>Parasitiformes</taxon>
        <taxon>Ixodida</taxon>
        <taxon>Ixodoidea</taxon>
        <taxon>Ixodidae</taxon>
        <taxon>Ixodinae</taxon>
        <taxon>Ixodes</taxon>
    </lineage>
</organism>